<reference evidence="13" key="1">
    <citation type="submission" date="2020-12" db="EMBL/GenBank/DDBJ databases">
        <title>The genome sequence of Inhella sp. 1Y17.</title>
        <authorList>
            <person name="Liu Y."/>
        </authorList>
    </citation>
    <scope>NUCLEOTIDE SEQUENCE</scope>
    <source>
        <strain evidence="13">1Y17</strain>
    </source>
</reference>
<evidence type="ECO:0000256" key="6">
    <source>
        <dbReference type="ARBA" id="ARBA00022723"/>
    </source>
</evidence>
<proteinExistence type="inferred from homology"/>
<dbReference type="InterPro" id="IPR001018">
    <property type="entry name" value="Beta-lactamase_class-B_CS"/>
</dbReference>
<evidence type="ECO:0000313" key="14">
    <source>
        <dbReference type="Proteomes" id="UP000613266"/>
    </source>
</evidence>
<evidence type="ECO:0000256" key="11">
    <source>
        <dbReference type="ARBA" id="ARBA00023251"/>
    </source>
</evidence>
<dbReference type="GO" id="GO:0046677">
    <property type="term" value="P:response to antibiotic"/>
    <property type="evidence" value="ECO:0007669"/>
    <property type="project" value="UniProtKB-KW"/>
</dbReference>
<dbReference type="Pfam" id="PF00753">
    <property type="entry name" value="Lactamase_B"/>
    <property type="match status" value="1"/>
</dbReference>
<evidence type="ECO:0000259" key="12">
    <source>
        <dbReference type="SMART" id="SM00849"/>
    </source>
</evidence>
<dbReference type="GO" id="GO:0008800">
    <property type="term" value="F:beta-lactamase activity"/>
    <property type="evidence" value="ECO:0007669"/>
    <property type="project" value="UniProtKB-EC"/>
</dbReference>
<dbReference type="GO" id="GO:0017001">
    <property type="term" value="P:antibiotic catabolic process"/>
    <property type="evidence" value="ECO:0007669"/>
    <property type="project" value="InterPro"/>
</dbReference>
<dbReference type="GO" id="GO:0042597">
    <property type="term" value="C:periplasmic space"/>
    <property type="evidence" value="ECO:0007669"/>
    <property type="project" value="UniProtKB-SubCell"/>
</dbReference>
<dbReference type="RefSeq" id="WP_198109881.1">
    <property type="nucleotide sequence ID" value="NZ_JAEDAK010000002.1"/>
</dbReference>
<dbReference type="GO" id="GO:0008270">
    <property type="term" value="F:zinc ion binding"/>
    <property type="evidence" value="ECO:0007669"/>
    <property type="project" value="InterPro"/>
</dbReference>
<dbReference type="Gene3D" id="3.60.15.10">
    <property type="entry name" value="Ribonuclease Z/Hydroxyacylglutathione hydrolase-like"/>
    <property type="match status" value="1"/>
</dbReference>
<dbReference type="SMART" id="SM00849">
    <property type="entry name" value="Lactamase_B"/>
    <property type="match status" value="1"/>
</dbReference>
<keyword evidence="7" id="KW-0732">Signal</keyword>
<dbReference type="EC" id="3.5.2.6" evidence="5"/>
<evidence type="ECO:0000256" key="4">
    <source>
        <dbReference type="ARBA" id="ARBA00005250"/>
    </source>
</evidence>
<dbReference type="InterPro" id="IPR001279">
    <property type="entry name" value="Metallo-B-lactamas"/>
</dbReference>
<evidence type="ECO:0000256" key="7">
    <source>
        <dbReference type="ARBA" id="ARBA00022729"/>
    </source>
</evidence>
<dbReference type="AlphaFoldDB" id="A0A931J3L9"/>
<dbReference type="InterPro" id="IPR036866">
    <property type="entry name" value="RibonucZ/Hydroxyglut_hydro"/>
</dbReference>
<evidence type="ECO:0000256" key="8">
    <source>
        <dbReference type="ARBA" id="ARBA00022764"/>
    </source>
</evidence>
<evidence type="ECO:0000256" key="5">
    <source>
        <dbReference type="ARBA" id="ARBA00012865"/>
    </source>
</evidence>
<accession>A0A931J3L9</accession>
<dbReference type="CDD" id="cd06262">
    <property type="entry name" value="metallo-hydrolase-like_MBL-fold"/>
    <property type="match status" value="1"/>
</dbReference>
<evidence type="ECO:0000256" key="1">
    <source>
        <dbReference type="ARBA" id="ARBA00001526"/>
    </source>
</evidence>
<comment type="similarity">
    <text evidence="4">Belongs to the metallo-beta-lactamase superfamily. Class-B beta-lactamase family.</text>
</comment>
<comment type="catalytic activity">
    <reaction evidence="1">
        <text>a beta-lactam + H2O = a substituted beta-amino acid</text>
        <dbReference type="Rhea" id="RHEA:20401"/>
        <dbReference type="ChEBI" id="CHEBI:15377"/>
        <dbReference type="ChEBI" id="CHEBI:35627"/>
        <dbReference type="ChEBI" id="CHEBI:140347"/>
        <dbReference type="EC" id="3.5.2.6"/>
    </reaction>
</comment>
<evidence type="ECO:0000256" key="3">
    <source>
        <dbReference type="ARBA" id="ARBA00004418"/>
    </source>
</evidence>
<comment type="cofactor">
    <cofactor evidence="2">
        <name>Zn(2+)</name>
        <dbReference type="ChEBI" id="CHEBI:29105"/>
    </cofactor>
</comment>
<keyword evidence="11" id="KW-0046">Antibiotic resistance</keyword>
<evidence type="ECO:0000313" key="13">
    <source>
        <dbReference type="EMBL" id="MBH9576282.1"/>
    </source>
</evidence>
<dbReference type="InterPro" id="IPR050855">
    <property type="entry name" value="NDM-1-like"/>
</dbReference>
<comment type="subcellular location">
    <subcellularLocation>
        <location evidence="3">Periplasm</location>
    </subcellularLocation>
</comment>
<dbReference type="PANTHER" id="PTHR42951">
    <property type="entry name" value="METALLO-BETA-LACTAMASE DOMAIN-CONTAINING"/>
    <property type="match status" value="1"/>
</dbReference>
<dbReference type="Proteomes" id="UP000613266">
    <property type="component" value="Unassembled WGS sequence"/>
</dbReference>
<dbReference type="PROSITE" id="PS00743">
    <property type="entry name" value="BETA_LACTAMASE_B_1"/>
    <property type="match status" value="1"/>
</dbReference>
<evidence type="ECO:0000256" key="10">
    <source>
        <dbReference type="ARBA" id="ARBA00022833"/>
    </source>
</evidence>
<comment type="caution">
    <text evidence="13">The sequence shown here is derived from an EMBL/GenBank/DDBJ whole genome shotgun (WGS) entry which is preliminary data.</text>
</comment>
<keyword evidence="8" id="KW-0574">Periplasm</keyword>
<gene>
    <name evidence="13" type="ORF">I7X39_05100</name>
</gene>
<evidence type="ECO:0000256" key="2">
    <source>
        <dbReference type="ARBA" id="ARBA00001947"/>
    </source>
</evidence>
<organism evidence="13 14">
    <name type="scientific">Inhella proteolytica</name>
    <dbReference type="NCBI Taxonomy" id="2795029"/>
    <lineage>
        <taxon>Bacteria</taxon>
        <taxon>Pseudomonadati</taxon>
        <taxon>Pseudomonadota</taxon>
        <taxon>Betaproteobacteria</taxon>
        <taxon>Burkholderiales</taxon>
        <taxon>Sphaerotilaceae</taxon>
        <taxon>Inhella</taxon>
    </lineage>
</organism>
<feature type="domain" description="Metallo-beta-lactamase" evidence="12">
    <location>
        <begin position="18"/>
        <end position="205"/>
    </location>
</feature>
<protein>
    <recommendedName>
        <fullName evidence="5">beta-lactamase</fullName>
        <ecNumber evidence="5">3.5.2.6</ecNumber>
    </recommendedName>
</protein>
<evidence type="ECO:0000256" key="9">
    <source>
        <dbReference type="ARBA" id="ARBA00022801"/>
    </source>
</evidence>
<dbReference type="SUPFAM" id="SSF56281">
    <property type="entry name" value="Metallo-hydrolase/oxidoreductase"/>
    <property type="match status" value="1"/>
</dbReference>
<keyword evidence="9" id="KW-0378">Hydrolase</keyword>
<keyword evidence="10" id="KW-0862">Zinc</keyword>
<keyword evidence="6" id="KW-0479">Metal-binding</keyword>
<name>A0A931J3L9_9BURK</name>
<dbReference type="EMBL" id="JAEDAK010000002">
    <property type="protein sequence ID" value="MBH9576282.1"/>
    <property type="molecule type" value="Genomic_DNA"/>
</dbReference>
<sequence length="310" mass="34014">MEFPSLEGIRVFERGWLSSNQVLIPAAAGESGALLIDSGHGLHSEQTVSLLRAELQGQGLRAVLNTHLHSDHCGGNARLQRAFGAEVWVPEGEAALARHWEEAALSHALSGQYLPRFKVQRSVAAGEIVEAGGLAWELLAAPGHDPHALMLFERERGLLISGDALWERGHAVVFPELVGESGFEEALWTLETIEHLPVRCVVPGHGRAFTDVATSLRHARECLIRWQRDPFMHARHALRVLVKYHLMEVGREPVAATLIWAAGVPLLRRMWERFAPAGVASPASWCEQVLGELLGRGLARRVGDEVLDTA</sequence>
<keyword evidence="14" id="KW-1185">Reference proteome</keyword>